<accession>A0A177CAM9</accession>
<proteinExistence type="predicted"/>
<sequence>MPVPSSGPHRRPYQMTPFQQRGALWSRIFGDHDEVLINRYGPPWIASFAHLYRRQHPLHAQIAFVLTPFARPFPQQYIVNPTLARHGKTRSGSVAAAYANNPSNLANCGIPTCVCIFATYPENTSVAAQLSTAAPAAKLLWTYRRDTLLHVLDCHYTAPLKGNGNGTRPLPS</sequence>
<evidence type="ECO:0000313" key="2">
    <source>
        <dbReference type="Proteomes" id="UP000077069"/>
    </source>
</evidence>
<keyword evidence="2" id="KW-1185">Reference proteome</keyword>
<dbReference type="AlphaFoldDB" id="A0A177CAM9"/>
<dbReference type="GeneID" id="28763742"/>
<protein>
    <submittedName>
        <fullName evidence="1">Uncharacterized protein</fullName>
    </submittedName>
</protein>
<evidence type="ECO:0000313" key="1">
    <source>
        <dbReference type="EMBL" id="OAG04804.1"/>
    </source>
</evidence>
<dbReference type="Proteomes" id="UP000077069">
    <property type="component" value="Unassembled WGS sequence"/>
</dbReference>
<organism evidence="1 2">
    <name type="scientific">Paraphaeosphaeria sporulosa</name>
    <dbReference type="NCBI Taxonomy" id="1460663"/>
    <lineage>
        <taxon>Eukaryota</taxon>
        <taxon>Fungi</taxon>
        <taxon>Dikarya</taxon>
        <taxon>Ascomycota</taxon>
        <taxon>Pezizomycotina</taxon>
        <taxon>Dothideomycetes</taxon>
        <taxon>Pleosporomycetidae</taxon>
        <taxon>Pleosporales</taxon>
        <taxon>Massarineae</taxon>
        <taxon>Didymosphaeriaceae</taxon>
        <taxon>Paraphaeosphaeria</taxon>
    </lineage>
</organism>
<name>A0A177CAM9_9PLEO</name>
<dbReference type="EMBL" id="KV441553">
    <property type="protein sequence ID" value="OAG04804.1"/>
    <property type="molecule type" value="Genomic_DNA"/>
</dbReference>
<gene>
    <name evidence="1" type="ORF">CC84DRAFT_1176967</name>
</gene>
<dbReference type="RefSeq" id="XP_018035169.1">
    <property type="nucleotide sequence ID" value="XM_018180256.1"/>
</dbReference>
<reference evidence="1 2" key="1">
    <citation type="submission" date="2016-05" db="EMBL/GenBank/DDBJ databases">
        <title>Comparative analysis of secretome profiles of manganese(II)-oxidizing ascomycete fungi.</title>
        <authorList>
            <consortium name="DOE Joint Genome Institute"/>
            <person name="Zeiner C.A."/>
            <person name="Purvine S.O."/>
            <person name="Zink E.M."/>
            <person name="Wu S."/>
            <person name="Pasa-Tolic L."/>
            <person name="Chaput D.L."/>
            <person name="Haridas S."/>
            <person name="Grigoriev I.V."/>
            <person name="Santelli C.M."/>
            <person name="Hansel C.M."/>
        </authorList>
    </citation>
    <scope>NUCLEOTIDE SEQUENCE [LARGE SCALE GENOMIC DNA]</scope>
    <source>
        <strain evidence="1 2">AP3s5-JAC2a</strain>
    </source>
</reference>
<dbReference type="InParanoid" id="A0A177CAM9"/>